<name>A0A835W7V3_9CHLO</name>
<comment type="caution">
    <text evidence="1">The sequence shown here is derived from an EMBL/GenBank/DDBJ whole genome shotgun (WGS) entry which is preliminary data.</text>
</comment>
<dbReference type="OrthoDB" id="1934954at2759"/>
<protein>
    <recommendedName>
        <fullName evidence="3">Isopentenyl phosphate kinase</fullName>
    </recommendedName>
</protein>
<dbReference type="InterPro" id="IPR036393">
    <property type="entry name" value="AceGlu_kinase-like_sf"/>
</dbReference>
<dbReference type="Proteomes" id="UP000613740">
    <property type="component" value="Unassembled WGS sequence"/>
</dbReference>
<evidence type="ECO:0008006" key="3">
    <source>
        <dbReference type="Google" id="ProtNLM"/>
    </source>
</evidence>
<reference evidence="1" key="1">
    <citation type="journal article" date="2020" name="bioRxiv">
        <title>Comparative genomics of Chlamydomonas.</title>
        <authorList>
            <person name="Craig R.J."/>
            <person name="Hasan A.R."/>
            <person name="Ness R.W."/>
            <person name="Keightley P.D."/>
        </authorList>
    </citation>
    <scope>NUCLEOTIDE SEQUENCE</scope>
    <source>
        <strain evidence="1">CCAP 11/173</strain>
    </source>
</reference>
<gene>
    <name evidence="1" type="ORF">HYH02_010664</name>
</gene>
<organism evidence="1 2">
    <name type="scientific">Chlamydomonas schloesseri</name>
    <dbReference type="NCBI Taxonomy" id="2026947"/>
    <lineage>
        <taxon>Eukaryota</taxon>
        <taxon>Viridiplantae</taxon>
        <taxon>Chlorophyta</taxon>
        <taxon>core chlorophytes</taxon>
        <taxon>Chlorophyceae</taxon>
        <taxon>CS clade</taxon>
        <taxon>Chlamydomonadales</taxon>
        <taxon>Chlamydomonadaceae</taxon>
        <taxon>Chlamydomonas</taxon>
    </lineage>
</organism>
<evidence type="ECO:0000313" key="2">
    <source>
        <dbReference type="Proteomes" id="UP000613740"/>
    </source>
</evidence>
<proteinExistence type="predicted"/>
<accession>A0A835W7V3</accession>
<dbReference type="AlphaFoldDB" id="A0A835W7V3"/>
<sequence length="162" mass="15913">MKPGLAATPAPLAAAATPAPAGVRRIIKLGGAAVTVKSQLETLRPEVLDSLVRTLSATAEPGAGAGGGTSASASTGASGTVLVHGAGSFGHFPASEYGVVRGPISDPGVRRGFTLSRASVTKLNGLVVGALVAGRRWSGGRVVGCRGARCWAIASGAVPHPE</sequence>
<dbReference type="Gene3D" id="3.40.1160.10">
    <property type="entry name" value="Acetylglutamate kinase-like"/>
    <property type="match status" value="1"/>
</dbReference>
<keyword evidence="2" id="KW-1185">Reference proteome</keyword>
<dbReference type="EMBL" id="JAEHOD010000042">
    <property type="protein sequence ID" value="KAG2438866.1"/>
    <property type="molecule type" value="Genomic_DNA"/>
</dbReference>
<evidence type="ECO:0000313" key="1">
    <source>
        <dbReference type="EMBL" id="KAG2438866.1"/>
    </source>
</evidence>